<dbReference type="GO" id="GO:0004731">
    <property type="term" value="F:purine-nucleoside phosphorylase activity"/>
    <property type="evidence" value="ECO:0007669"/>
    <property type="project" value="TreeGrafter"/>
</dbReference>
<protein>
    <recommendedName>
        <fullName evidence="2">Uridine phosphorylase</fullName>
        <ecNumber evidence="1">2.4.2.3</ecNumber>
    </recommendedName>
</protein>
<dbReference type="CDD" id="cd09007">
    <property type="entry name" value="NP-I_spr0068"/>
    <property type="match status" value="1"/>
</dbReference>
<evidence type="ECO:0000259" key="4">
    <source>
        <dbReference type="Pfam" id="PF01048"/>
    </source>
</evidence>
<evidence type="ECO:0000256" key="2">
    <source>
        <dbReference type="ARBA" id="ARBA00021980"/>
    </source>
</evidence>
<dbReference type="InterPro" id="IPR035994">
    <property type="entry name" value="Nucleoside_phosphorylase_sf"/>
</dbReference>
<dbReference type="Pfam" id="PF01048">
    <property type="entry name" value="PNP_UDP_1"/>
    <property type="match status" value="1"/>
</dbReference>
<dbReference type="GO" id="GO:0004850">
    <property type="term" value="F:uridine phosphorylase activity"/>
    <property type="evidence" value="ECO:0007669"/>
    <property type="project" value="UniProtKB-EC"/>
</dbReference>
<dbReference type="SUPFAM" id="SSF53167">
    <property type="entry name" value="Purine and uridine phosphorylases"/>
    <property type="match status" value="1"/>
</dbReference>
<dbReference type="EC" id="2.4.2.3" evidence="1"/>
<evidence type="ECO:0000313" key="6">
    <source>
        <dbReference type="Proteomes" id="UP000005070"/>
    </source>
</evidence>
<evidence type="ECO:0000256" key="1">
    <source>
        <dbReference type="ARBA" id="ARBA00011888"/>
    </source>
</evidence>
<accession>A0AAD2SVV5</accession>
<proteinExistence type="predicted"/>
<dbReference type="Proteomes" id="UP000005070">
    <property type="component" value="Unassembled WGS sequence"/>
</dbReference>
<dbReference type="AlphaFoldDB" id="A0AAD2SVV5"/>
<dbReference type="GO" id="GO:0006152">
    <property type="term" value="P:purine nucleoside catabolic process"/>
    <property type="evidence" value="ECO:0007669"/>
    <property type="project" value="TreeGrafter"/>
</dbReference>
<feature type="domain" description="Nucleoside phosphorylase" evidence="4">
    <location>
        <begin position="41"/>
        <end position="244"/>
    </location>
</feature>
<comment type="caution">
    <text evidence="5">The sequence shown here is derived from an EMBL/GenBank/DDBJ whole genome shotgun (WGS) entry which is preliminary data.</text>
</comment>
<dbReference type="InterPro" id="IPR000845">
    <property type="entry name" value="Nucleoside_phosphorylase_d"/>
</dbReference>
<reference evidence="5 6" key="1">
    <citation type="submission" date="2012-01" db="EMBL/GenBank/DDBJ databases">
        <authorList>
            <person name="Harkins D.M."/>
            <person name="Madupu R."/>
            <person name="Durkin A.S."/>
            <person name="Torralba M."/>
            <person name="Methe B."/>
            <person name="Sutton G.G."/>
            <person name="Nelson K.E."/>
        </authorList>
    </citation>
    <scope>NUCLEOTIDE SEQUENCE [LARGE SCALE GENOMIC DNA]</scope>
    <source>
        <strain evidence="5 6">SK53</strain>
    </source>
</reference>
<sequence>MNVGSKEGVYSVLLEEFEDVAGVIEPTDRQVIAKGEICKTIILSFNGEILKRLIESEEVYPGGCLKNLNGQFLWYIYKCDENKVAVMTALIGAPSMIGQLEELAARGFKNFIILGSCGVLDHSIEADRIILPAAALRDEGTSYHYAPPGDEIVYDEPLLIQLEAIFDKHDIEHIRAKSWTTDAFYRETPDKVKRRLAAGAQVVDMETSAIMAWSQFRKTKVYQFFYTADYVNHHNQTWDARHNERKADAMTFFTIALTIAKELERN</sequence>
<dbReference type="Gene3D" id="3.40.50.1580">
    <property type="entry name" value="Nucleoside phosphorylase domain"/>
    <property type="match status" value="1"/>
</dbReference>
<organism evidence="5 6">
    <name type="scientific">Streptococcus constellatus subsp. constellatus SK53</name>
    <dbReference type="NCBI Taxonomy" id="1095730"/>
    <lineage>
        <taxon>Bacteria</taxon>
        <taxon>Bacillati</taxon>
        <taxon>Bacillota</taxon>
        <taxon>Bacilli</taxon>
        <taxon>Lactobacillales</taxon>
        <taxon>Streptococcaceae</taxon>
        <taxon>Streptococcus</taxon>
        <taxon>Streptococcus anginosus group</taxon>
    </lineage>
</organism>
<dbReference type="EMBL" id="AICQ01000037">
    <property type="protein sequence ID" value="EID19677.1"/>
    <property type="molecule type" value="Genomic_DNA"/>
</dbReference>
<evidence type="ECO:0000313" key="5">
    <source>
        <dbReference type="EMBL" id="EID19677.1"/>
    </source>
</evidence>
<name>A0AAD2SVV5_STRCV</name>
<dbReference type="PANTHER" id="PTHR43691">
    <property type="entry name" value="URIDINE PHOSPHORYLASE"/>
    <property type="match status" value="1"/>
</dbReference>
<evidence type="ECO:0000256" key="3">
    <source>
        <dbReference type="ARBA" id="ARBA00048447"/>
    </source>
</evidence>
<dbReference type="PANTHER" id="PTHR43691:SF11">
    <property type="entry name" value="FI09636P-RELATED"/>
    <property type="match status" value="1"/>
</dbReference>
<dbReference type="GO" id="GO:0005829">
    <property type="term" value="C:cytosol"/>
    <property type="evidence" value="ECO:0007669"/>
    <property type="project" value="TreeGrafter"/>
</dbReference>
<comment type="catalytic activity">
    <reaction evidence="3">
        <text>uridine + phosphate = alpha-D-ribose 1-phosphate + uracil</text>
        <dbReference type="Rhea" id="RHEA:24388"/>
        <dbReference type="ChEBI" id="CHEBI:16704"/>
        <dbReference type="ChEBI" id="CHEBI:17568"/>
        <dbReference type="ChEBI" id="CHEBI:43474"/>
        <dbReference type="ChEBI" id="CHEBI:57720"/>
        <dbReference type="EC" id="2.4.2.3"/>
    </reaction>
</comment>
<gene>
    <name evidence="5" type="ORF">HMPREF1044_0457</name>
</gene>